<evidence type="ECO:0000313" key="3">
    <source>
        <dbReference type="EMBL" id="CAB4961881.1"/>
    </source>
</evidence>
<evidence type="ECO:0000256" key="1">
    <source>
        <dbReference type="SAM" id="Phobius"/>
    </source>
</evidence>
<accession>A0A6J7L1I2</accession>
<gene>
    <name evidence="3" type="ORF">UFOPK3564_04114</name>
</gene>
<evidence type="ECO:0000259" key="2">
    <source>
        <dbReference type="Pfam" id="PF01757"/>
    </source>
</evidence>
<feature type="transmembrane region" description="Helical" evidence="1">
    <location>
        <begin position="59"/>
        <end position="81"/>
    </location>
</feature>
<feature type="domain" description="Acyltransferase 3" evidence="2">
    <location>
        <begin position="17"/>
        <end position="358"/>
    </location>
</feature>
<dbReference type="InterPro" id="IPR002656">
    <property type="entry name" value="Acyl_transf_3_dom"/>
</dbReference>
<protein>
    <submittedName>
        <fullName evidence="3">Unannotated protein</fullName>
    </submittedName>
</protein>
<keyword evidence="1" id="KW-0812">Transmembrane</keyword>
<feature type="transmembrane region" description="Helical" evidence="1">
    <location>
        <begin position="21"/>
        <end position="39"/>
    </location>
</feature>
<dbReference type="GO" id="GO:0009103">
    <property type="term" value="P:lipopolysaccharide biosynthetic process"/>
    <property type="evidence" value="ECO:0007669"/>
    <property type="project" value="TreeGrafter"/>
</dbReference>
<name>A0A6J7L1I2_9ZZZZ</name>
<dbReference type="GO" id="GO:0016020">
    <property type="term" value="C:membrane"/>
    <property type="evidence" value="ECO:0007669"/>
    <property type="project" value="TreeGrafter"/>
</dbReference>
<dbReference type="EMBL" id="CAFBMK010000503">
    <property type="protein sequence ID" value="CAB4961881.1"/>
    <property type="molecule type" value="Genomic_DNA"/>
</dbReference>
<keyword evidence="1" id="KW-1133">Transmembrane helix</keyword>
<organism evidence="3">
    <name type="scientific">freshwater metagenome</name>
    <dbReference type="NCBI Taxonomy" id="449393"/>
    <lineage>
        <taxon>unclassified sequences</taxon>
        <taxon>metagenomes</taxon>
        <taxon>ecological metagenomes</taxon>
    </lineage>
</organism>
<feature type="transmembrane region" description="Helical" evidence="1">
    <location>
        <begin position="152"/>
        <end position="174"/>
    </location>
</feature>
<proteinExistence type="predicted"/>
<feature type="transmembrane region" description="Helical" evidence="1">
    <location>
        <begin position="186"/>
        <end position="207"/>
    </location>
</feature>
<dbReference type="InterPro" id="IPR050879">
    <property type="entry name" value="Acyltransferase_3"/>
</dbReference>
<feature type="transmembrane region" description="Helical" evidence="1">
    <location>
        <begin position="102"/>
        <end position="123"/>
    </location>
</feature>
<feature type="transmembrane region" description="Helical" evidence="1">
    <location>
        <begin position="311"/>
        <end position="330"/>
    </location>
</feature>
<feature type="transmembrane region" description="Helical" evidence="1">
    <location>
        <begin position="342"/>
        <end position="362"/>
    </location>
</feature>
<feature type="transmembrane region" description="Helical" evidence="1">
    <location>
        <begin position="247"/>
        <end position="264"/>
    </location>
</feature>
<dbReference type="PANTHER" id="PTHR23028:SF53">
    <property type="entry name" value="ACYL_TRANSF_3 DOMAIN-CONTAINING PROTEIN"/>
    <property type="match status" value="1"/>
</dbReference>
<dbReference type="Pfam" id="PF01757">
    <property type="entry name" value="Acyl_transf_3"/>
    <property type="match status" value="1"/>
</dbReference>
<reference evidence="3" key="1">
    <citation type="submission" date="2020-05" db="EMBL/GenBank/DDBJ databases">
        <authorList>
            <person name="Chiriac C."/>
            <person name="Salcher M."/>
            <person name="Ghai R."/>
            <person name="Kavagutti S V."/>
        </authorList>
    </citation>
    <scope>NUCLEOTIDE SEQUENCE</scope>
</reference>
<dbReference type="AlphaFoldDB" id="A0A6J7L1I2"/>
<dbReference type="GO" id="GO:0016747">
    <property type="term" value="F:acyltransferase activity, transferring groups other than amino-acyl groups"/>
    <property type="evidence" value="ECO:0007669"/>
    <property type="project" value="InterPro"/>
</dbReference>
<feature type="transmembrane region" description="Helical" evidence="1">
    <location>
        <begin position="219"/>
        <end position="235"/>
    </location>
</feature>
<dbReference type="PANTHER" id="PTHR23028">
    <property type="entry name" value="ACETYLTRANSFERASE"/>
    <property type="match status" value="1"/>
</dbReference>
<keyword evidence="1" id="KW-0472">Membrane</keyword>
<sequence length="391" mass="40966">MPGDGPSAGPGRPRLGALDGMRGAAALGIIAIHVWMFLPDRGLATPGTLSDELMGQLRLGMPMFFVLSGYLIFRPYAAAAIEGRPLPRLGVYALRRVARVGPAYWIAILLTAAVLAGLGSGYAQPASVLPSFLLFLQVYDPSAMGRLNPPTWTVAVEASFYLLVPLFAILVAALTSRMRDPGRRRAVLAVACGGLLLTGATVLGLASLNGWGVDVRHTLPARLASFGAGMLVAVLAHDRRTSRRGTVALAAAGTALVLAEAGWLVSDLGPAAMHLALVDTPASIGFALVIAAVATGRLPGAVVFERGPLQWYGTLSFGVYLTHFPVIYVLRTLERFPDGPVAAIGLVLGISTVLAIVSWHVVEKPAIAWARRRTPSRTPAPRPVLVGASGD</sequence>
<feature type="transmembrane region" description="Helical" evidence="1">
    <location>
        <begin position="284"/>
        <end position="304"/>
    </location>
</feature>